<name>W4M9J4_9BACT</name>
<reference evidence="2 3" key="1">
    <citation type="journal article" date="2014" name="Nature">
        <title>An environmental bacterial taxon with a large and distinct metabolic repertoire.</title>
        <authorList>
            <person name="Wilson M.C."/>
            <person name="Mori T."/>
            <person name="Ruckert C."/>
            <person name="Uria A.R."/>
            <person name="Helf M.J."/>
            <person name="Takada K."/>
            <person name="Gernert C."/>
            <person name="Steffens U.A."/>
            <person name="Heycke N."/>
            <person name="Schmitt S."/>
            <person name="Rinke C."/>
            <person name="Helfrich E.J."/>
            <person name="Brachmann A.O."/>
            <person name="Gurgui C."/>
            <person name="Wakimoto T."/>
            <person name="Kracht M."/>
            <person name="Crusemann M."/>
            <person name="Hentschel U."/>
            <person name="Abe I."/>
            <person name="Matsunaga S."/>
            <person name="Kalinowski J."/>
            <person name="Takeyama H."/>
            <person name="Piel J."/>
        </authorList>
    </citation>
    <scope>NUCLEOTIDE SEQUENCE [LARGE SCALE GENOMIC DNA]</scope>
    <source>
        <strain evidence="3">TSY2</strain>
    </source>
</reference>
<evidence type="ECO:0000256" key="1">
    <source>
        <dbReference type="SAM" id="Phobius"/>
    </source>
</evidence>
<dbReference type="EMBL" id="AZHX01000539">
    <property type="protein sequence ID" value="ETX07054.1"/>
    <property type="molecule type" value="Genomic_DNA"/>
</dbReference>
<evidence type="ECO:0000313" key="3">
    <source>
        <dbReference type="Proteomes" id="UP000019140"/>
    </source>
</evidence>
<sequence>MSEANQSGTFRFAYRLGWLSACFGLGMPLGSLIGSLVDNRIISDVILGFVISVMLLSVYILYAYLESHALRQSQMKDYFNEVEELFRQDHIDYHERQLLRQKYLERYWKQLCN</sequence>
<feature type="transmembrane region" description="Helical" evidence="1">
    <location>
        <begin position="12"/>
        <end position="33"/>
    </location>
</feature>
<keyword evidence="3" id="KW-1185">Reference proteome</keyword>
<dbReference type="Proteomes" id="UP000019140">
    <property type="component" value="Unassembled WGS sequence"/>
</dbReference>
<dbReference type="AlphaFoldDB" id="W4M9J4"/>
<comment type="caution">
    <text evidence="2">The sequence shown here is derived from an EMBL/GenBank/DDBJ whole genome shotgun (WGS) entry which is preliminary data.</text>
</comment>
<evidence type="ECO:0000313" key="2">
    <source>
        <dbReference type="EMBL" id="ETX07054.1"/>
    </source>
</evidence>
<organism evidence="2 3">
    <name type="scientific">Candidatus Entotheonella gemina</name>
    <dbReference type="NCBI Taxonomy" id="1429439"/>
    <lineage>
        <taxon>Bacteria</taxon>
        <taxon>Pseudomonadati</taxon>
        <taxon>Nitrospinota/Tectimicrobiota group</taxon>
        <taxon>Candidatus Tectimicrobiota</taxon>
        <taxon>Candidatus Entotheonellia</taxon>
        <taxon>Candidatus Entotheonellales</taxon>
        <taxon>Candidatus Entotheonellaceae</taxon>
        <taxon>Candidatus Entotheonella</taxon>
    </lineage>
</organism>
<keyword evidence="1" id="KW-0812">Transmembrane</keyword>
<accession>W4M9J4</accession>
<protein>
    <submittedName>
        <fullName evidence="2">Uncharacterized protein</fullName>
    </submittedName>
</protein>
<keyword evidence="1" id="KW-1133">Transmembrane helix</keyword>
<proteinExistence type="predicted"/>
<keyword evidence="1" id="KW-0472">Membrane</keyword>
<dbReference type="HOGENOM" id="CLU_2128918_0_0_7"/>
<feature type="transmembrane region" description="Helical" evidence="1">
    <location>
        <begin position="45"/>
        <end position="65"/>
    </location>
</feature>
<gene>
    <name evidence="2" type="ORF">ETSY2_13440</name>
</gene>